<dbReference type="SUPFAM" id="SSF54695">
    <property type="entry name" value="POZ domain"/>
    <property type="match status" value="1"/>
</dbReference>
<evidence type="ECO:0000313" key="4">
    <source>
        <dbReference type="Proteomes" id="UP001233999"/>
    </source>
</evidence>
<feature type="compositionally biased region" description="Low complexity" evidence="1">
    <location>
        <begin position="116"/>
        <end position="125"/>
    </location>
</feature>
<feature type="domain" description="BTB" evidence="2">
    <location>
        <begin position="28"/>
        <end position="96"/>
    </location>
</feature>
<dbReference type="PANTHER" id="PTHR45774:SF4">
    <property type="entry name" value="AXUNDEAD, ISOFORM F"/>
    <property type="match status" value="1"/>
</dbReference>
<keyword evidence="4" id="KW-1185">Reference proteome</keyword>
<dbReference type="Gene3D" id="3.30.710.10">
    <property type="entry name" value="Potassium Channel Kv1.1, Chain A"/>
    <property type="match status" value="1"/>
</dbReference>
<sequence length="379" mass="42479">MCPNDNPAYAKPLLPRRWDSLFDSEAGSDVEFLVGPEQWRFPGHKTVLAAANPVFEAMLTGPMATHDTTIPIEDVDGRAFENLLRYLYKEDIHMQSIKTALKTLYAAFKYQCGGLNSSSQNSTPTPSAPPLESEDSAGNHSYLSGINENIPDAIIYCGALHHNCLQYIDQNASKVLVQEQVEDLDIEVLRLIAERENLDLISERILFDALDRWCNRECKKRRLELTAENRRAVLGQDILFCVRYLLMTPNEFLEGPMQSGLLNQVERSVISAHIRRTPSIPSMHLEGVLVKMRTPRGKMCGEANHLSKRTAPVITHCDVSSSPSGSSARRTGRWGKKKEGKKVVKQKSKSCSPDRDSHKRSTGACFTEYFFSALSCVFD</sequence>
<feature type="compositionally biased region" description="Basic residues" evidence="1">
    <location>
        <begin position="330"/>
        <end position="348"/>
    </location>
</feature>
<dbReference type="PANTHER" id="PTHR45774">
    <property type="entry name" value="BTB/POZ DOMAIN-CONTAINING"/>
    <property type="match status" value="1"/>
</dbReference>
<evidence type="ECO:0000256" key="1">
    <source>
        <dbReference type="SAM" id="MobiDB-lite"/>
    </source>
</evidence>
<evidence type="ECO:0000259" key="2">
    <source>
        <dbReference type="PROSITE" id="PS50097"/>
    </source>
</evidence>
<dbReference type="PROSITE" id="PS50097">
    <property type="entry name" value="BTB"/>
    <property type="match status" value="1"/>
</dbReference>
<name>A0AAD8EKQ7_DIPPU</name>
<comment type="caution">
    <text evidence="3">The sequence shown here is derived from an EMBL/GenBank/DDBJ whole genome shotgun (WGS) entry which is preliminary data.</text>
</comment>
<dbReference type="InterPro" id="IPR011705">
    <property type="entry name" value="BACK"/>
</dbReference>
<dbReference type="EMBL" id="JASPKZ010003521">
    <property type="protein sequence ID" value="KAJ9593127.1"/>
    <property type="molecule type" value="Genomic_DNA"/>
</dbReference>
<evidence type="ECO:0000313" key="3">
    <source>
        <dbReference type="EMBL" id="KAJ9593127.1"/>
    </source>
</evidence>
<dbReference type="InterPro" id="IPR011333">
    <property type="entry name" value="SKP1/BTB/POZ_sf"/>
</dbReference>
<dbReference type="Pfam" id="PF00651">
    <property type="entry name" value="BTB"/>
    <property type="match status" value="1"/>
</dbReference>
<feature type="region of interest" description="Disordered" evidence="1">
    <location>
        <begin position="317"/>
        <end position="360"/>
    </location>
</feature>
<dbReference type="AlphaFoldDB" id="A0AAD8EKQ7"/>
<dbReference type="InterPro" id="IPR000210">
    <property type="entry name" value="BTB/POZ_dom"/>
</dbReference>
<dbReference type="Proteomes" id="UP001233999">
    <property type="component" value="Unassembled WGS sequence"/>
</dbReference>
<dbReference type="GO" id="GO:0022008">
    <property type="term" value="P:neurogenesis"/>
    <property type="evidence" value="ECO:0007669"/>
    <property type="project" value="TreeGrafter"/>
</dbReference>
<dbReference type="SMART" id="SM00225">
    <property type="entry name" value="BTB"/>
    <property type="match status" value="1"/>
</dbReference>
<dbReference type="GO" id="GO:0005829">
    <property type="term" value="C:cytosol"/>
    <property type="evidence" value="ECO:0007669"/>
    <property type="project" value="TreeGrafter"/>
</dbReference>
<dbReference type="Gene3D" id="1.25.40.420">
    <property type="match status" value="1"/>
</dbReference>
<dbReference type="Pfam" id="PF07707">
    <property type="entry name" value="BACK"/>
    <property type="match status" value="1"/>
</dbReference>
<feature type="region of interest" description="Disordered" evidence="1">
    <location>
        <begin position="116"/>
        <end position="138"/>
    </location>
</feature>
<organism evidence="3 4">
    <name type="scientific">Diploptera punctata</name>
    <name type="common">Pacific beetle cockroach</name>
    <dbReference type="NCBI Taxonomy" id="6984"/>
    <lineage>
        <taxon>Eukaryota</taxon>
        <taxon>Metazoa</taxon>
        <taxon>Ecdysozoa</taxon>
        <taxon>Arthropoda</taxon>
        <taxon>Hexapoda</taxon>
        <taxon>Insecta</taxon>
        <taxon>Pterygota</taxon>
        <taxon>Neoptera</taxon>
        <taxon>Polyneoptera</taxon>
        <taxon>Dictyoptera</taxon>
        <taxon>Blattodea</taxon>
        <taxon>Blaberoidea</taxon>
        <taxon>Blaberidae</taxon>
        <taxon>Diplopterinae</taxon>
        <taxon>Diploptera</taxon>
    </lineage>
</organism>
<dbReference type="SMART" id="SM00875">
    <property type="entry name" value="BACK"/>
    <property type="match status" value="1"/>
</dbReference>
<reference evidence="3" key="2">
    <citation type="submission" date="2023-05" db="EMBL/GenBank/DDBJ databases">
        <authorList>
            <person name="Fouks B."/>
        </authorList>
    </citation>
    <scope>NUCLEOTIDE SEQUENCE</scope>
    <source>
        <strain evidence="3">Stay&amp;Tobe</strain>
        <tissue evidence="3">Testes</tissue>
    </source>
</reference>
<protein>
    <recommendedName>
        <fullName evidence="2">BTB domain-containing protein</fullName>
    </recommendedName>
</protein>
<reference evidence="3" key="1">
    <citation type="journal article" date="2023" name="IScience">
        <title>Live-bearing cockroach genome reveals convergent evolutionary mechanisms linked to viviparity in insects and beyond.</title>
        <authorList>
            <person name="Fouks B."/>
            <person name="Harrison M.C."/>
            <person name="Mikhailova A.A."/>
            <person name="Marchal E."/>
            <person name="English S."/>
            <person name="Carruthers M."/>
            <person name="Jennings E.C."/>
            <person name="Chiamaka E.L."/>
            <person name="Frigard R.A."/>
            <person name="Pippel M."/>
            <person name="Attardo G.M."/>
            <person name="Benoit J.B."/>
            <person name="Bornberg-Bauer E."/>
            <person name="Tobe S.S."/>
        </authorList>
    </citation>
    <scope>NUCLEOTIDE SEQUENCE</scope>
    <source>
        <strain evidence="3">Stay&amp;Tobe</strain>
    </source>
</reference>
<gene>
    <name evidence="3" type="ORF">L9F63_027631</name>
</gene>
<proteinExistence type="predicted"/>
<accession>A0AAD8EKQ7</accession>